<reference evidence="12 13" key="1">
    <citation type="submission" date="2024-09" db="EMBL/GenBank/DDBJ databases">
        <authorList>
            <person name="Sun Q."/>
            <person name="Mori K."/>
        </authorList>
    </citation>
    <scope>NUCLEOTIDE SEQUENCE [LARGE SCALE GENOMIC DNA]</scope>
    <source>
        <strain evidence="12 13">CCM 7650</strain>
    </source>
</reference>
<dbReference type="InterPro" id="IPR050301">
    <property type="entry name" value="NTE"/>
</dbReference>
<keyword evidence="8" id="KW-0472">Membrane</keyword>
<evidence type="ECO:0000259" key="11">
    <source>
        <dbReference type="PROSITE" id="PS51635"/>
    </source>
</evidence>
<evidence type="ECO:0000313" key="13">
    <source>
        <dbReference type="Proteomes" id="UP001589797"/>
    </source>
</evidence>
<evidence type="ECO:0000256" key="3">
    <source>
        <dbReference type="ARBA" id="ARBA00022692"/>
    </source>
</evidence>
<dbReference type="SMART" id="SM00100">
    <property type="entry name" value="cNMP"/>
    <property type="match status" value="1"/>
</dbReference>
<dbReference type="Gene3D" id="3.40.1090.10">
    <property type="entry name" value="Cytosolic phospholipase A2 catalytic domain"/>
    <property type="match status" value="1"/>
</dbReference>
<feature type="domain" description="Cyclic nucleotide-binding" evidence="10">
    <location>
        <begin position="15"/>
        <end position="117"/>
    </location>
</feature>
<feature type="short sequence motif" description="GXSXG" evidence="9">
    <location>
        <begin position="344"/>
        <end position="348"/>
    </location>
</feature>
<evidence type="ECO:0000259" key="10">
    <source>
        <dbReference type="PROSITE" id="PS50042"/>
    </source>
</evidence>
<dbReference type="Pfam" id="PF01734">
    <property type="entry name" value="Patatin"/>
    <property type="match status" value="1"/>
</dbReference>
<dbReference type="InterPro" id="IPR018490">
    <property type="entry name" value="cNMP-bd_dom_sf"/>
</dbReference>
<dbReference type="PROSITE" id="PS50042">
    <property type="entry name" value="CNMP_BINDING_3"/>
    <property type="match status" value="1"/>
</dbReference>
<comment type="subcellular location">
    <subcellularLocation>
        <location evidence="1">Membrane</location>
    </subcellularLocation>
</comment>
<keyword evidence="6" id="KW-1133">Transmembrane helix</keyword>
<evidence type="ECO:0000313" key="12">
    <source>
        <dbReference type="EMBL" id="MFC0263618.1"/>
    </source>
</evidence>
<dbReference type="Pfam" id="PF24179">
    <property type="entry name" value="NTE_Ploop"/>
    <property type="match status" value="1"/>
</dbReference>
<comment type="similarity">
    <text evidence="2">Belongs to the NTE family.</text>
</comment>
<organism evidence="12 13">
    <name type="scientific">Fontibacter flavus</name>
    <dbReference type="NCBI Taxonomy" id="654838"/>
    <lineage>
        <taxon>Bacteria</taxon>
        <taxon>Pseudomonadati</taxon>
        <taxon>Bacteroidota</taxon>
        <taxon>Cytophagia</taxon>
        <taxon>Cytophagales</taxon>
        <taxon>Cyclobacteriaceae</taxon>
        <taxon>Fontibacter</taxon>
    </lineage>
</organism>
<keyword evidence="4 9" id="KW-0378">Hydrolase</keyword>
<keyword evidence="3" id="KW-0812">Transmembrane</keyword>
<keyword evidence="7 9" id="KW-0443">Lipid metabolism</keyword>
<evidence type="ECO:0000256" key="1">
    <source>
        <dbReference type="ARBA" id="ARBA00004370"/>
    </source>
</evidence>
<name>A0ABV6FUR5_9BACT</name>
<keyword evidence="13" id="KW-1185">Reference proteome</keyword>
<dbReference type="PANTHER" id="PTHR14226:SF29">
    <property type="entry name" value="NEUROPATHY TARGET ESTERASE SWS"/>
    <property type="match status" value="1"/>
</dbReference>
<dbReference type="InterPro" id="IPR014710">
    <property type="entry name" value="RmlC-like_jellyroll"/>
</dbReference>
<dbReference type="PROSITE" id="PS51635">
    <property type="entry name" value="PNPLA"/>
    <property type="match status" value="1"/>
</dbReference>
<feature type="short sequence motif" description="DGA/G" evidence="9">
    <location>
        <begin position="461"/>
        <end position="463"/>
    </location>
</feature>
<dbReference type="PANTHER" id="PTHR14226">
    <property type="entry name" value="NEUROPATHY TARGET ESTERASE/SWISS CHEESE D.MELANOGASTER"/>
    <property type="match status" value="1"/>
</dbReference>
<feature type="active site" description="Proton acceptor" evidence="9">
    <location>
        <position position="461"/>
    </location>
</feature>
<dbReference type="SUPFAM" id="SSF51206">
    <property type="entry name" value="cAMP-binding domain-like"/>
    <property type="match status" value="1"/>
</dbReference>
<dbReference type="CDD" id="cd00038">
    <property type="entry name" value="CAP_ED"/>
    <property type="match status" value="1"/>
</dbReference>
<dbReference type="InterPro" id="IPR000595">
    <property type="entry name" value="cNMP-bd_dom"/>
</dbReference>
<dbReference type="Gene3D" id="2.60.120.10">
    <property type="entry name" value="Jelly Rolls"/>
    <property type="match status" value="1"/>
</dbReference>
<dbReference type="InterPro" id="IPR056556">
    <property type="entry name" value="NTE1_P-loop_dom"/>
</dbReference>
<evidence type="ECO:0000256" key="8">
    <source>
        <dbReference type="ARBA" id="ARBA00023136"/>
    </source>
</evidence>
<sequence>MIEYNLHFHRLLKKLFAEMSEPDIRMIFDSGKKKQLKTGDYLIHQGDKENLLYIVLTGRLRAIAEKGKETQILGDIGEGDPVGEFALFTNEPRMASVIAIRESFVLEFNQQDYTQLVSKNPLFANILTKFIINRLRRNIFQQNKTSAPKNIAIINLQPENDLSPWTDEMESFFTEQRIPIQIFDYESQSKTSYEKVFGSLEQHDGLNIMVCDHEHPEWSHQCLVYSDLVVVATDFYANPNLYKIERELDLYAKSILNKRIFLLLLHPENAPMPKNTQNWLENRNVDLHIHIRQHHDKDIRRFCRIISNQSVGLVLSGGGAKGNAHLGAVKALLEEGIEIDFLGGTSAGAIYGITMSYSDFDFEKIDQIAGMGANRRLTAGDFTLPILSLKKGSKVKKFLLDVFKDIYLEDLWVNSYCVSTNYSNAKARIHKHGILWKQIQASIAIPGVFPPVVIDQQLHVDGGVVDNLPIEPMYQFPVGKIIAISLTTLTSHKVNYQESPSAWQLFWSKFSGKKKFKIPGLSSIIINSLMLNSRQKQEVTKSKVSLYFELNLKGVGFMDDRKWKGIREMGYQQTQAYLHQLDEKDKFWLNKLSDQ</sequence>
<dbReference type="RefSeq" id="WP_382388102.1">
    <property type="nucleotide sequence ID" value="NZ_JBHLWI010000036.1"/>
</dbReference>
<evidence type="ECO:0000256" key="6">
    <source>
        <dbReference type="ARBA" id="ARBA00022989"/>
    </source>
</evidence>
<dbReference type="Proteomes" id="UP001589797">
    <property type="component" value="Unassembled WGS sequence"/>
</dbReference>
<evidence type="ECO:0000256" key="5">
    <source>
        <dbReference type="ARBA" id="ARBA00022963"/>
    </source>
</evidence>
<evidence type="ECO:0000256" key="2">
    <source>
        <dbReference type="ARBA" id="ARBA00006636"/>
    </source>
</evidence>
<dbReference type="EMBL" id="JBHLWI010000036">
    <property type="protein sequence ID" value="MFC0263618.1"/>
    <property type="molecule type" value="Genomic_DNA"/>
</dbReference>
<keyword evidence="5 9" id="KW-0442">Lipid degradation</keyword>
<feature type="domain" description="PNPLA" evidence="11">
    <location>
        <begin position="313"/>
        <end position="474"/>
    </location>
</feature>
<evidence type="ECO:0000256" key="9">
    <source>
        <dbReference type="PROSITE-ProRule" id="PRU01161"/>
    </source>
</evidence>
<protein>
    <submittedName>
        <fullName evidence="12">Patatin-like phospholipase family protein</fullName>
    </submittedName>
</protein>
<proteinExistence type="inferred from homology"/>
<gene>
    <name evidence="12" type="ORF">ACFFIP_13075</name>
</gene>
<accession>A0ABV6FUR5</accession>
<evidence type="ECO:0000256" key="4">
    <source>
        <dbReference type="ARBA" id="ARBA00022801"/>
    </source>
</evidence>
<dbReference type="SUPFAM" id="SSF52151">
    <property type="entry name" value="FabD/lysophospholipase-like"/>
    <property type="match status" value="1"/>
</dbReference>
<dbReference type="CDD" id="cd07205">
    <property type="entry name" value="Pat_PNPLA6_PNPLA7_NTE1_like"/>
    <property type="match status" value="1"/>
</dbReference>
<dbReference type="InterPro" id="IPR002641">
    <property type="entry name" value="PNPLA_dom"/>
</dbReference>
<evidence type="ECO:0000256" key="7">
    <source>
        <dbReference type="ARBA" id="ARBA00023098"/>
    </source>
</evidence>
<dbReference type="InterPro" id="IPR016035">
    <property type="entry name" value="Acyl_Trfase/lysoPLipase"/>
</dbReference>
<comment type="caution">
    <text evidence="12">The sequence shown here is derived from an EMBL/GenBank/DDBJ whole genome shotgun (WGS) entry which is preliminary data.</text>
</comment>
<feature type="short sequence motif" description="GXGXXG" evidence="9">
    <location>
        <begin position="317"/>
        <end position="322"/>
    </location>
</feature>
<feature type="active site" description="Nucleophile" evidence="9">
    <location>
        <position position="346"/>
    </location>
</feature>
<dbReference type="Pfam" id="PF00027">
    <property type="entry name" value="cNMP_binding"/>
    <property type="match status" value="1"/>
</dbReference>